<dbReference type="AlphaFoldDB" id="A0AAE1KKQ8"/>
<feature type="domain" description="Fe2OG dioxygenase" evidence="8">
    <location>
        <begin position="162"/>
        <end position="261"/>
    </location>
</feature>
<dbReference type="PANTHER" id="PTHR47990">
    <property type="entry name" value="2-OXOGLUTARATE (2OG) AND FE(II)-DEPENDENT OXYGENASE SUPERFAMILY PROTEIN-RELATED"/>
    <property type="match status" value="1"/>
</dbReference>
<evidence type="ECO:0000256" key="5">
    <source>
        <dbReference type="ARBA" id="ARBA00023004"/>
    </source>
</evidence>
<evidence type="ECO:0000256" key="7">
    <source>
        <dbReference type="RuleBase" id="RU003682"/>
    </source>
</evidence>
<keyword evidence="2 7" id="KW-0479">Metal-binding</keyword>
<organism evidence="9 10">
    <name type="scientific">Acacia crassicarpa</name>
    <name type="common">northern wattle</name>
    <dbReference type="NCBI Taxonomy" id="499986"/>
    <lineage>
        <taxon>Eukaryota</taxon>
        <taxon>Viridiplantae</taxon>
        <taxon>Streptophyta</taxon>
        <taxon>Embryophyta</taxon>
        <taxon>Tracheophyta</taxon>
        <taxon>Spermatophyta</taxon>
        <taxon>Magnoliopsida</taxon>
        <taxon>eudicotyledons</taxon>
        <taxon>Gunneridae</taxon>
        <taxon>Pentapetalae</taxon>
        <taxon>rosids</taxon>
        <taxon>fabids</taxon>
        <taxon>Fabales</taxon>
        <taxon>Fabaceae</taxon>
        <taxon>Caesalpinioideae</taxon>
        <taxon>mimosoid clade</taxon>
        <taxon>Acacieae</taxon>
        <taxon>Acacia</taxon>
    </lineage>
</organism>
<dbReference type="Proteomes" id="UP001293593">
    <property type="component" value="Unassembled WGS sequence"/>
</dbReference>
<comment type="function">
    <text evidence="6">Probable 2-oxoglutarate-dependent dioxygenase that may be involved in glucosinolates biosynthesis. May play a role in the production of aliphatic glucosinolates.</text>
</comment>
<dbReference type="Pfam" id="PF03171">
    <property type="entry name" value="2OG-FeII_Oxy"/>
    <property type="match status" value="1"/>
</dbReference>
<evidence type="ECO:0000256" key="1">
    <source>
        <dbReference type="ARBA" id="ARBA00008056"/>
    </source>
</evidence>
<evidence type="ECO:0000259" key="8">
    <source>
        <dbReference type="PROSITE" id="PS51471"/>
    </source>
</evidence>
<dbReference type="GO" id="GO:0051213">
    <property type="term" value="F:dioxygenase activity"/>
    <property type="evidence" value="ECO:0007669"/>
    <property type="project" value="UniProtKB-KW"/>
</dbReference>
<keyword evidence="3" id="KW-0223">Dioxygenase</keyword>
<protein>
    <recommendedName>
        <fullName evidence="8">Fe2OG dioxygenase domain-containing protein</fullName>
    </recommendedName>
</protein>
<dbReference type="InterPro" id="IPR005123">
    <property type="entry name" value="Oxoglu/Fe-dep_dioxygenase_dom"/>
</dbReference>
<dbReference type="InterPro" id="IPR027443">
    <property type="entry name" value="IPNS-like_sf"/>
</dbReference>
<dbReference type="Pfam" id="PF14226">
    <property type="entry name" value="DIOX_N"/>
    <property type="match status" value="1"/>
</dbReference>
<evidence type="ECO:0000256" key="6">
    <source>
        <dbReference type="ARBA" id="ARBA00057022"/>
    </source>
</evidence>
<comment type="similarity">
    <text evidence="1 7">Belongs to the iron/ascorbate-dependent oxidoreductase family.</text>
</comment>
<evidence type="ECO:0000256" key="3">
    <source>
        <dbReference type="ARBA" id="ARBA00022964"/>
    </source>
</evidence>
<dbReference type="InterPro" id="IPR026992">
    <property type="entry name" value="DIOX_N"/>
</dbReference>
<keyword evidence="5 7" id="KW-0408">Iron</keyword>
<reference evidence="9" key="1">
    <citation type="submission" date="2023-10" db="EMBL/GenBank/DDBJ databases">
        <title>Chromosome-level genome of the transformable northern wattle, Acacia crassicarpa.</title>
        <authorList>
            <person name="Massaro I."/>
            <person name="Sinha N.R."/>
            <person name="Poethig S."/>
            <person name="Leichty A.R."/>
        </authorList>
    </citation>
    <scope>NUCLEOTIDE SEQUENCE</scope>
    <source>
        <strain evidence="9">Acra3RX</strain>
        <tissue evidence="9">Leaf</tissue>
    </source>
</reference>
<dbReference type="SUPFAM" id="SSF51197">
    <property type="entry name" value="Clavaminate synthase-like"/>
    <property type="match status" value="1"/>
</dbReference>
<evidence type="ECO:0000256" key="2">
    <source>
        <dbReference type="ARBA" id="ARBA00022723"/>
    </source>
</evidence>
<dbReference type="FunFam" id="2.60.120.330:FF:000022">
    <property type="entry name" value="Probable 2-oxoglutarate-dependent dioxygenase AOP1.2"/>
    <property type="match status" value="1"/>
</dbReference>
<dbReference type="InterPro" id="IPR044861">
    <property type="entry name" value="IPNS-like_FE2OG_OXY"/>
</dbReference>
<dbReference type="PROSITE" id="PS51471">
    <property type="entry name" value="FE2OG_OXY"/>
    <property type="match status" value="1"/>
</dbReference>
<dbReference type="InterPro" id="IPR050231">
    <property type="entry name" value="Iron_ascorbate_oxido_reductase"/>
</dbReference>
<evidence type="ECO:0000313" key="9">
    <source>
        <dbReference type="EMBL" id="KAK4276395.1"/>
    </source>
</evidence>
<gene>
    <name evidence="9" type="ORF">QN277_019344</name>
</gene>
<accession>A0AAE1KKQ8</accession>
<proteinExistence type="inferred from homology"/>
<evidence type="ECO:0000313" key="10">
    <source>
        <dbReference type="Proteomes" id="UP001293593"/>
    </source>
</evidence>
<name>A0AAE1KKQ8_9FABA</name>
<sequence>MGSETSLKLPVIDFNSLDFEGKSPKWEEVKSQVVKALKEYGCFEALFDKVPLELRKSFFAVLKELFALPHETKLRNVYEIPYYGYLGKGPRSPLYESIGIDEPTVLENVQRMEKILWPEGYPSFSKVMQALSEKLSELEKIFRKMVLESLGVEKYLDEHMNSSSYLLRVMKYTAPQTEDETLGVSPHTDGGIVTILYQNEVQGLEIETKDGNWIKPSPLSFVVYLGDSFQAWTNGRLDAVFHRVMIKGNEERYSLGLFSKPKRGHLVKAPDELVDEEHPLQFKPFEFIEFLDYYHTDDARKHRIPLKAYCGV</sequence>
<keyword evidence="4 7" id="KW-0560">Oxidoreductase</keyword>
<dbReference type="EMBL" id="JAWXYG010000004">
    <property type="protein sequence ID" value="KAK4276395.1"/>
    <property type="molecule type" value="Genomic_DNA"/>
</dbReference>
<dbReference type="GO" id="GO:0046872">
    <property type="term" value="F:metal ion binding"/>
    <property type="evidence" value="ECO:0007669"/>
    <property type="project" value="UniProtKB-KW"/>
</dbReference>
<comment type="caution">
    <text evidence="9">The sequence shown here is derived from an EMBL/GenBank/DDBJ whole genome shotgun (WGS) entry which is preliminary data.</text>
</comment>
<dbReference type="Gene3D" id="2.60.120.330">
    <property type="entry name" value="B-lactam Antibiotic, Isopenicillin N Synthase, Chain"/>
    <property type="match status" value="1"/>
</dbReference>
<evidence type="ECO:0000256" key="4">
    <source>
        <dbReference type="ARBA" id="ARBA00023002"/>
    </source>
</evidence>
<keyword evidence="10" id="KW-1185">Reference proteome</keyword>
<dbReference type="PRINTS" id="PR00682">
    <property type="entry name" value="IPNSYNTHASE"/>
</dbReference>